<dbReference type="RefSeq" id="WP_067750446.1">
    <property type="nucleotide sequence ID" value="NZ_CP015772.1"/>
</dbReference>
<gene>
    <name evidence="3" type="ORF">A8C56_00010</name>
</gene>
<name>A0A1A9HXL8_9BACT</name>
<dbReference type="PANTHER" id="PTHR30547">
    <property type="entry name" value="UNCHARACTERIZED PROTEIN YHCG-RELATED"/>
    <property type="match status" value="1"/>
</dbReference>
<evidence type="ECO:0000313" key="3">
    <source>
        <dbReference type="EMBL" id="ANH79569.1"/>
    </source>
</evidence>
<dbReference type="GO" id="GO:0003676">
    <property type="term" value="F:nucleic acid binding"/>
    <property type="evidence" value="ECO:0007669"/>
    <property type="project" value="InterPro"/>
</dbReference>
<organism evidence="3 4">
    <name type="scientific">Niabella ginsenosidivorans</name>
    <dbReference type="NCBI Taxonomy" id="1176587"/>
    <lineage>
        <taxon>Bacteria</taxon>
        <taxon>Pseudomonadati</taxon>
        <taxon>Bacteroidota</taxon>
        <taxon>Chitinophagia</taxon>
        <taxon>Chitinophagales</taxon>
        <taxon>Chitinophagaceae</taxon>
        <taxon>Niabella</taxon>
    </lineage>
</organism>
<dbReference type="InterPro" id="IPR041527">
    <property type="entry name" value="YhcG_N"/>
</dbReference>
<evidence type="ECO:0000259" key="2">
    <source>
        <dbReference type="Pfam" id="PF17761"/>
    </source>
</evidence>
<sequence>MNHFKQLITVIEQTHRLLQAQAAGAVNQALTIRNWLIGYYIVEFEQKGNERATYGQQLLNKIAATVKINGFSSTNLKLFRQFYLAYPQISQTVSDQLKTLFYIESQPIAISQTVSDQLQALLMAKQNSNASGKTSVIAVPPEKIISRLSFSHLTELIKIEDPLKRSFYEIECIKGTWGVRQLKRQINSMYFERSGLSGQPAKLARLVQEKTTPQTPVDIIKNIYAFEFLNISLKPVVEESDLETALLDNLQEFIIELGNGFCFEARQKRILIGENYYFIDLVFYHRILKCHVLIELKIGAFEHGDIGQLNTYLNYFKQEISEQQDNPPVGILLVAEKDHALVKYATAGMDENLFVQKYLIRLPDKEQLEDHIKKELKKLQ</sequence>
<feature type="domain" description="YhcG N-terminal" evidence="2">
    <location>
        <begin position="143"/>
        <end position="193"/>
    </location>
</feature>
<dbReference type="InterPro" id="IPR009362">
    <property type="entry name" value="YhcG_C"/>
</dbReference>
<dbReference type="InterPro" id="IPR011856">
    <property type="entry name" value="tRNA_endonuc-like_dom_sf"/>
</dbReference>
<dbReference type="STRING" id="1176587.A8C56_00010"/>
<dbReference type="OrthoDB" id="9801263at2"/>
<dbReference type="Pfam" id="PF17761">
    <property type="entry name" value="DUF1016_N"/>
    <property type="match status" value="2"/>
</dbReference>
<evidence type="ECO:0000259" key="1">
    <source>
        <dbReference type="Pfam" id="PF06250"/>
    </source>
</evidence>
<dbReference type="Pfam" id="PF06250">
    <property type="entry name" value="YhcG_C"/>
    <property type="match status" value="1"/>
</dbReference>
<feature type="domain" description="YhcG N-terminal" evidence="2">
    <location>
        <begin position="17"/>
        <end position="98"/>
    </location>
</feature>
<dbReference type="PANTHER" id="PTHR30547:SF5">
    <property type="entry name" value="NUCLEASE YHCG-RELATED"/>
    <property type="match status" value="1"/>
</dbReference>
<dbReference type="Gene3D" id="3.40.1350.10">
    <property type="match status" value="1"/>
</dbReference>
<protein>
    <submittedName>
        <fullName evidence="3">Cytoplasmic protein</fullName>
    </submittedName>
</protein>
<proteinExistence type="predicted"/>
<accession>A0A1A9HXL8</accession>
<feature type="domain" description="YhcG PDDEXK nuclease" evidence="1">
    <location>
        <begin position="218"/>
        <end position="371"/>
    </location>
</feature>
<dbReference type="KEGG" id="nia:A8C56_00010"/>
<dbReference type="InterPro" id="IPR053148">
    <property type="entry name" value="PD-DEXK-like_domain"/>
</dbReference>
<dbReference type="AlphaFoldDB" id="A0A1A9HXL8"/>
<dbReference type="Proteomes" id="UP000077667">
    <property type="component" value="Chromosome"/>
</dbReference>
<keyword evidence="4" id="KW-1185">Reference proteome</keyword>
<evidence type="ECO:0000313" key="4">
    <source>
        <dbReference type="Proteomes" id="UP000077667"/>
    </source>
</evidence>
<dbReference type="EMBL" id="CP015772">
    <property type="protein sequence ID" value="ANH79569.1"/>
    <property type="molecule type" value="Genomic_DNA"/>
</dbReference>
<reference evidence="3 4" key="1">
    <citation type="submission" date="2016-05" db="EMBL/GenBank/DDBJ databases">
        <title>Niabella ginsenosidivorans BS26 whole genome sequencing.</title>
        <authorList>
            <person name="Im W.T."/>
            <person name="Siddiqi M.Z."/>
        </authorList>
    </citation>
    <scope>NUCLEOTIDE SEQUENCE [LARGE SCALE GENOMIC DNA]</scope>
    <source>
        <strain evidence="3 4">BS26</strain>
    </source>
</reference>